<evidence type="ECO:0000259" key="2">
    <source>
        <dbReference type="PROSITE" id="PS50110"/>
    </source>
</evidence>
<protein>
    <submittedName>
        <fullName evidence="3">Response regulator</fullName>
    </submittedName>
</protein>
<dbReference type="Pfam" id="PF00072">
    <property type="entry name" value="Response_reg"/>
    <property type="match status" value="2"/>
</dbReference>
<reference evidence="4" key="1">
    <citation type="journal article" date="2019" name="Int. J. Syst. Evol. Microbiol.">
        <title>The Global Catalogue of Microorganisms (GCM) 10K type strain sequencing project: providing services to taxonomists for standard genome sequencing and annotation.</title>
        <authorList>
            <consortium name="The Broad Institute Genomics Platform"/>
            <consortium name="The Broad Institute Genome Sequencing Center for Infectious Disease"/>
            <person name="Wu L."/>
            <person name="Ma J."/>
        </authorList>
    </citation>
    <scope>NUCLEOTIDE SEQUENCE [LARGE SCALE GENOMIC DNA]</scope>
    <source>
        <strain evidence="4">JCM 32304</strain>
    </source>
</reference>
<dbReference type="PANTHER" id="PTHR43228">
    <property type="entry name" value="TWO-COMPONENT RESPONSE REGULATOR"/>
    <property type="match status" value="1"/>
</dbReference>
<dbReference type="PROSITE" id="PS50110">
    <property type="entry name" value="RESPONSE_REGULATORY"/>
    <property type="match status" value="2"/>
</dbReference>
<comment type="caution">
    <text evidence="1">Lacks conserved residue(s) required for the propagation of feature annotation.</text>
</comment>
<proteinExistence type="predicted"/>
<dbReference type="InterPro" id="IPR001789">
    <property type="entry name" value="Sig_transdc_resp-reg_receiver"/>
</dbReference>
<dbReference type="SUPFAM" id="SSF52172">
    <property type="entry name" value="CheY-like"/>
    <property type="match status" value="2"/>
</dbReference>
<evidence type="ECO:0000313" key="3">
    <source>
        <dbReference type="EMBL" id="GGP46832.1"/>
    </source>
</evidence>
<accession>A0ABQ2Q3D4</accession>
<feature type="modified residue" description="4-aspartylphosphate" evidence="1">
    <location>
        <position position="196"/>
    </location>
</feature>
<name>A0ABQ2Q3D4_9GAMM</name>
<feature type="domain" description="Response regulatory" evidence="2">
    <location>
        <begin position="146"/>
        <end position="263"/>
    </location>
</feature>
<evidence type="ECO:0000256" key="1">
    <source>
        <dbReference type="PROSITE-ProRule" id="PRU00169"/>
    </source>
</evidence>
<dbReference type="RefSeq" id="WP_188918278.1">
    <property type="nucleotide sequence ID" value="NZ_BMQV01000008.1"/>
</dbReference>
<evidence type="ECO:0000313" key="4">
    <source>
        <dbReference type="Proteomes" id="UP000654367"/>
    </source>
</evidence>
<dbReference type="PANTHER" id="PTHR43228:SF1">
    <property type="entry name" value="TWO-COMPONENT RESPONSE REGULATOR ARR22"/>
    <property type="match status" value="1"/>
</dbReference>
<organism evidence="3 4">
    <name type="scientific">Shewanella saliphila</name>
    <dbReference type="NCBI Taxonomy" id="2282698"/>
    <lineage>
        <taxon>Bacteria</taxon>
        <taxon>Pseudomonadati</taxon>
        <taxon>Pseudomonadota</taxon>
        <taxon>Gammaproteobacteria</taxon>
        <taxon>Alteromonadales</taxon>
        <taxon>Shewanellaceae</taxon>
        <taxon>Shewanella</taxon>
    </lineage>
</organism>
<dbReference type="InterPro" id="IPR011006">
    <property type="entry name" value="CheY-like_superfamily"/>
</dbReference>
<dbReference type="Proteomes" id="UP000654367">
    <property type="component" value="Unassembled WGS sequence"/>
</dbReference>
<comment type="caution">
    <text evidence="3">The sequence shown here is derived from an EMBL/GenBank/DDBJ whole genome shotgun (WGS) entry which is preliminary data.</text>
</comment>
<dbReference type="SMART" id="SM00448">
    <property type="entry name" value="REC"/>
    <property type="match status" value="2"/>
</dbReference>
<gene>
    <name evidence="3" type="ORF">GCM10009409_11830</name>
</gene>
<feature type="domain" description="Response regulatory" evidence="2">
    <location>
        <begin position="10"/>
        <end position="127"/>
    </location>
</feature>
<sequence>MPSLSLNELSILLLEPSDTQRKIIMSHLQQKGVSSIQTATSIDEAKAIILRHKPDLIASALHFSDGEASDLLQYINNTPALNDIQFMLVSSECRREQLEIYKQSGVVAILPKPFNAEHLVTALHSTIDLLSHDELDLSHFDVHNIRVLVVDDSRMARNIIKRTITNLGMQFITEAEDGAQAIKLMQDTMFDLVITDYNMPSVDGLALTQYIRNQSQQSHIPILMVSSEANDTHLSNVFSAGVNALCDKPFEPQLVKKILYQLLEE</sequence>
<keyword evidence="1" id="KW-0597">Phosphoprotein</keyword>
<dbReference type="EMBL" id="BMQV01000008">
    <property type="protein sequence ID" value="GGP46832.1"/>
    <property type="molecule type" value="Genomic_DNA"/>
</dbReference>
<dbReference type="InterPro" id="IPR052048">
    <property type="entry name" value="ST_Response_Regulator"/>
</dbReference>
<keyword evidence="4" id="KW-1185">Reference proteome</keyword>
<dbReference type="Gene3D" id="3.40.50.2300">
    <property type="match status" value="2"/>
</dbReference>